<sequence length="389" mass="38555">MPGGMLLLTMALLPVAAALSWGLCRLMLRLAPRWALLDAPGSAAHKPAGVAVPNVGGVALFGAVALPVAAALAAAGAAPAEAWARWAPAAAVHLPGLRATLGEAGVLLGGLAGLHALGLVDDRRALGPLPKLAAMAAVAVALVTLGGTRAMTLLDDAVPGGFGWALSAGLTALWVVAIVNAMNFLDNMDGLAAGVGAVASGVFAVLAIGSGQWFVAALCFLLLGGLLGFLWFNRPPARLYLGDGGSLVLGGLLAVVSVRLTYAGPGPGGVAPPHAVFVPLVVLAVPLYDLASVSVIRLRAGVSPMTGDRNHFSHRLMRLGLPPAAAVGVVWLATLATGLGGLLLPRVSPAGAAVVVAQCAAVLLTLAVLEAASLRGARAVEVDAPPAGG</sequence>
<feature type="transmembrane region" description="Helical" evidence="8">
    <location>
        <begin position="191"/>
        <end position="208"/>
    </location>
</feature>
<reference evidence="9 10" key="1">
    <citation type="submission" date="2012-02" db="EMBL/GenBank/DDBJ databases">
        <title>Complete genome sequence of Phycisphaera mikurensis NBRC 102666.</title>
        <authorList>
            <person name="Ankai A."/>
            <person name="Hosoyama A."/>
            <person name="Terui Y."/>
            <person name="Sekine M."/>
            <person name="Fukai R."/>
            <person name="Kato Y."/>
            <person name="Nakamura S."/>
            <person name="Yamada-Narita S."/>
            <person name="Kawakoshi A."/>
            <person name="Fukunaga Y."/>
            <person name="Yamazaki S."/>
            <person name="Fujita N."/>
        </authorList>
    </citation>
    <scope>NUCLEOTIDE SEQUENCE [LARGE SCALE GENOMIC DNA]</scope>
    <source>
        <strain evidence="10">NBRC 102666 / KCTC 22515 / FYK2301M01</strain>
    </source>
</reference>
<evidence type="ECO:0000256" key="4">
    <source>
        <dbReference type="ARBA" id="ARBA00022692"/>
    </source>
</evidence>
<dbReference type="GO" id="GO:0005886">
    <property type="term" value="C:plasma membrane"/>
    <property type="evidence" value="ECO:0007669"/>
    <property type="project" value="UniProtKB-SubCell"/>
</dbReference>
<feature type="transmembrane region" description="Helical" evidence="8">
    <location>
        <begin position="244"/>
        <end position="264"/>
    </location>
</feature>
<evidence type="ECO:0000256" key="6">
    <source>
        <dbReference type="ARBA" id="ARBA00023136"/>
    </source>
</evidence>
<dbReference type="EMBL" id="AP012338">
    <property type="protein sequence ID" value="BAM05141.1"/>
    <property type="molecule type" value="Genomic_DNA"/>
</dbReference>
<dbReference type="eggNOG" id="COG0472">
    <property type="taxonomic scope" value="Bacteria"/>
</dbReference>
<keyword evidence="10" id="KW-1185">Reference proteome</keyword>
<evidence type="ECO:0000256" key="5">
    <source>
        <dbReference type="ARBA" id="ARBA00022989"/>
    </source>
</evidence>
<name>I0IIQ3_PHYMF</name>
<evidence type="ECO:0000256" key="1">
    <source>
        <dbReference type="ARBA" id="ARBA00004651"/>
    </source>
</evidence>
<dbReference type="STRING" id="1142394.PSMK_29820"/>
<dbReference type="GO" id="GO:0009103">
    <property type="term" value="P:lipopolysaccharide biosynthetic process"/>
    <property type="evidence" value="ECO:0007669"/>
    <property type="project" value="TreeGrafter"/>
</dbReference>
<keyword evidence="6 8" id="KW-0472">Membrane</keyword>
<dbReference type="GO" id="GO:0016780">
    <property type="term" value="F:phosphotransferase activity, for other substituted phosphate groups"/>
    <property type="evidence" value="ECO:0007669"/>
    <property type="project" value="InterPro"/>
</dbReference>
<feature type="binding site" evidence="7">
    <location>
        <position position="183"/>
    </location>
    <ligand>
        <name>Mg(2+)</name>
        <dbReference type="ChEBI" id="CHEBI:18420"/>
    </ligand>
</feature>
<feature type="transmembrane region" description="Helical" evidence="8">
    <location>
        <begin position="319"/>
        <end position="344"/>
    </location>
</feature>
<evidence type="ECO:0000256" key="3">
    <source>
        <dbReference type="ARBA" id="ARBA00022679"/>
    </source>
</evidence>
<dbReference type="InterPro" id="IPR000715">
    <property type="entry name" value="Glycosyl_transferase_4"/>
</dbReference>
<dbReference type="Proteomes" id="UP000007881">
    <property type="component" value="Chromosome"/>
</dbReference>
<feature type="transmembrane region" description="Helical" evidence="8">
    <location>
        <begin position="101"/>
        <end position="120"/>
    </location>
</feature>
<accession>I0IIQ3</accession>
<dbReference type="PANTHER" id="PTHR22926:SF3">
    <property type="entry name" value="UNDECAPRENYL-PHOSPHATE ALPHA-N-ACETYLGLUCOSAMINYL 1-PHOSPHATE TRANSFERASE"/>
    <property type="match status" value="1"/>
</dbReference>
<dbReference type="AlphaFoldDB" id="I0IIQ3"/>
<dbReference type="RefSeq" id="WP_014438349.1">
    <property type="nucleotide sequence ID" value="NC_017080.1"/>
</dbReference>
<dbReference type="HOGENOM" id="CLU_023982_2_3_0"/>
<dbReference type="GO" id="GO:0044038">
    <property type="term" value="P:cell wall macromolecule biosynthetic process"/>
    <property type="evidence" value="ECO:0007669"/>
    <property type="project" value="TreeGrafter"/>
</dbReference>
<gene>
    <name evidence="9" type="ordered locus">PSMK_29820</name>
</gene>
<organism evidence="9 10">
    <name type="scientific">Phycisphaera mikurensis (strain NBRC 102666 / KCTC 22515 / FYK2301M01)</name>
    <dbReference type="NCBI Taxonomy" id="1142394"/>
    <lineage>
        <taxon>Bacteria</taxon>
        <taxon>Pseudomonadati</taxon>
        <taxon>Planctomycetota</taxon>
        <taxon>Phycisphaerae</taxon>
        <taxon>Phycisphaerales</taxon>
        <taxon>Phycisphaeraceae</taxon>
        <taxon>Phycisphaera</taxon>
    </lineage>
</organism>
<dbReference type="PATRIC" id="fig|1142394.8.peg.3089"/>
<evidence type="ECO:0000256" key="7">
    <source>
        <dbReference type="PIRSR" id="PIRSR600715-1"/>
    </source>
</evidence>
<protein>
    <submittedName>
        <fullName evidence="9">Putative undecaprenyl-phosphate N-acetylglucosaminyl 1-phosphate transferase</fullName>
        <ecNumber evidence="9">2.7.8.-</ecNumber>
    </submittedName>
</protein>
<evidence type="ECO:0000256" key="2">
    <source>
        <dbReference type="ARBA" id="ARBA00022475"/>
    </source>
</evidence>
<dbReference type="GO" id="GO:0071555">
    <property type="term" value="P:cell wall organization"/>
    <property type="evidence" value="ECO:0007669"/>
    <property type="project" value="TreeGrafter"/>
</dbReference>
<feature type="binding site" evidence="7">
    <location>
        <position position="243"/>
    </location>
    <ligand>
        <name>Mg(2+)</name>
        <dbReference type="ChEBI" id="CHEBI:18420"/>
    </ligand>
</feature>
<comment type="subcellular location">
    <subcellularLocation>
        <location evidence="1">Cell membrane</location>
        <topology evidence="1">Multi-pass membrane protein</topology>
    </subcellularLocation>
</comment>
<dbReference type="PANTHER" id="PTHR22926">
    <property type="entry name" value="PHOSPHO-N-ACETYLMURAMOYL-PENTAPEPTIDE-TRANSFERASE"/>
    <property type="match status" value="1"/>
</dbReference>
<feature type="transmembrane region" description="Helical" evidence="8">
    <location>
        <begin position="132"/>
        <end position="151"/>
    </location>
</feature>
<keyword evidence="5 8" id="KW-1133">Transmembrane helix</keyword>
<dbReference type="GO" id="GO:0046872">
    <property type="term" value="F:metal ion binding"/>
    <property type="evidence" value="ECO:0007669"/>
    <property type="project" value="UniProtKB-KW"/>
</dbReference>
<feature type="transmembrane region" description="Helical" evidence="8">
    <location>
        <begin position="157"/>
        <end position="179"/>
    </location>
</feature>
<keyword evidence="7" id="KW-0460">Magnesium</keyword>
<evidence type="ECO:0000313" key="9">
    <source>
        <dbReference type="EMBL" id="BAM05141.1"/>
    </source>
</evidence>
<dbReference type="OrthoDB" id="9783652at2"/>
<proteinExistence type="predicted"/>
<keyword evidence="7" id="KW-0479">Metal-binding</keyword>
<feature type="transmembrane region" description="Helical" evidence="8">
    <location>
        <begin position="350"/>
        <end position="369"/>
    </location>
</feature>
<evidence type="ECO:0000313" key="10">
    <source>
        <dbReference type="Proteomes" id="UP000007881"/>
    </source>
</evidence>
<feature type="transmembrane region" description="Helical" evidence="8">
    <location>
        <begin position="276"/>
        <end position="298"/>
    </location>
</feature>
<keyword evidence="3 9" id="KW-0808">Transferase</keyword>
<comment type="cofactor">
    <cofactor evidence="7">
        <name>Mg(2+)</name>
        <dbReference type="ChEBI" id="CHEBI:18420"/>
    </cofactor>
</comment>
<evidence type="ECO:0000256" key="8">
    <source>
        <dbReference type="SAM" id="Phobius"/>
    </source>
</evidence>
<dbReference type="CDD" id="cd06853">
    <property type="entry name" value="GT_WecA_like"/>
    <property type="match status" value="1"/>
</dbReference>
<dbReference type="EC" id="2.7.8.-" evidence="9"/>
<keyword evidence="4 8" id="KW-0812">Transmembrane</keyword>
<feature type="transmembrane region" description="Helical" evidence="8">
    <location>
        <begin position="214"/>
        <end position="232"/>
    </location>
</feature>
<keyword evidence="2" id="KW-1003">Cell membrane</keyword>
<dbReference type="KEGG" id="phm:PSMK_29820"/>
<dbReference type="Pfam" id="PF00953">
    <property type="entry name" value="Glycos_transf_4"/>
    <property type="match status" value="1"/>
</dbReference>